<keyword evidence="2" id="KW-0732">Signal</keyword>
<dbReference type="Gene3D" id="2.40.128.130">
    <property type="entry name" value="Autotransporter beta-domain"/>
    <property type="match status" value="1"/>
</dbReference>
<dbReference type="InterPro" id="IPR036709">
    <property type="entry name" value="Autotransporte_beta_dom_sf"/>
</dbReference>
<feature type="domain" description="Autotransporter" evidence="3">
    <location>
        <begin position="1530"/>
        <end position="1832"/>
    </location>
</feature>
<evidence type="ECO:0000259" key="3">
    <source>
        <dbReference type="PROSITE" id="PS51208"/>
    </source>
</evidence>
<dbReference type="Proteomes" id="UP000600030">
    <property type="component" value="Unassembled WGS sequence"/>
</dbReference>
<organism evidence="4 5">
    <name type="scientific">Escherichia coli</name>
    <dbReference type="NCBI Taxonomy" id="562"/>
    <lineage>
        <taxon>Bacteria</taxon>
        <taxon>Pseudomonadati</taxon>
        <taxon>Pseudomonadota</taxon>
        <taxon>Gammaproteobacteria</taxon>
        <taxon>Enterobacterales</taxon>
        <taxon>Enterobacteriaceae</taxon>
        <taxon>Escherichia</taxon>
    </lineage>
</organism>
<feature type="region of interest" description="Disordered" evidence="1">
    <location>
        <begin position="93"/>
        <end position="145"/>
    </location>
</feature>
<dbReference type="Pfam" id="PF25783">
    <property type="entry name" value="BigA_beta"/>
    <property type="match status" value="1"/>
</dbReference>
<sequence length="1832" mass="190470">MQKKTLLSACIAIALSGQSWGAEITEGESADSMRRSSQMTCQSEGHARPSTKLKTMPEKCAVVTNNGFSSLLALGATAVLATLAVIELSHDNDHSAHSSFPQPIPPDDNGPLPLPVPSDEDSGIPVKPDNGGNVIPPDNSGDDVDLPRTEPVVFDNNVTWDKDAQTLKIRGATFTYIQNVDGSYTLSAKDGRKTIVTEWENHEETHTAIFSGVSTTGDMEWRYDDEGKLHVTQLASVVSDGTTGRIITVNDAIITDQGGNTALNGGTVMMINGNNIALTNEGKTEAVGEDSVVGILTGDNITINNNGQTVVDAGTAVIVNGDRTILNNTGDSTVNNGGIGAVISGNDVRTDNKGHMTVDGQNSTGSKIVGNNATVIQEGDLYVSNAARGIDVEGYGAIVSNKGNVAVVDEKSLGVSLSGDASTFINRGDISVSNGSSEVNATGILIEGDHSTLINVGDIIADNFSTGIRIIGDDGLISLAGRVDVGDYSTGLDVFGNNNAMTLATNELNVTGSIAIGVNVAGDGNEVEITGNILVDKNQAGEHSINDFFTPSVGIQVQGHDNNIVLNGNLTVVADSEITSRIYNEMDGSQENINGLVVSGDGNTVEINGGIHLAGEENTLQDGSTPALKRNGYGDTPVIKIDGYSTLYLNGDSTISGVFPLGLGDIIQLNNRAHLELGRNATFILKDINTFDHYNSDTSQVVLVNSGSQMINNGDVELGNIGFARATGEESLAVNNNNVTISIYGVEGNTSDSASSAYFSVYGGRVVNNSAITSKVLAQGRIFNSLNAQGLSDPLIFNNQVISLTGMTAGNNGTALNNTAGEIQMYGRGSVGMLASNNSTIDNMGKIFIDALWVDENDTSSLASNIAHDSAKDYAVGMAVGTDSSGASVNSTAINQQGGEITIYNAGAGMAAMKPGNIIINQGTINLEVNENYDDTLGPNKLVGMAVYNGATAINDQTGIININAENGQAFYNDGSGTIVNYGTICTFGKCQDNNAYNPTDGVVSLSWRNGDIITADGETLNLSSYGGTTDITATAETLVTNAGTVTGGPVTVADFGHLVNETTGSINEVDIATGGEYTNKGTTKTVSMDGGVFTNEGVVTGQVGTTVAGSVINNSGTINTVEQWASTFYNAGTVTAWKGASASAVMNNEADGTVNKVNFSAAATFNNAGTVHSGSVDKNSTFNNLGGGVVDLLENGLWAGHFNNWGTVNGDADIATGGNGHTLYNGTTGVINGQVTTPNNNAGSRAINDGTINIDKNNTIAMNAHGSAKMVNNGTINIGSEGTSHTGMVGMQLASDAKADGVVENNGTINIYANNCWAFSKLGSNGHIVNNGTVYIDDSVNGSGLIKQSGTAIEGSGEGGDGTEVHYVDFTAPEEPIITPYDGSHSSSVSRNDGMNNLNGYVVGTNADGSVGKLMVNNASMNGVEINTAFAAGTADKTVSFDDVVQGSNLTDAQAITSTSVVWQATGSTDASGNVDVTMSKKAYTDVATDASVNDVAKALDAGYTNNELYTSLNVGTTAELNSALKQVSGSQATTVFREARVLSNRFSMLAEAAPKMGNGLAFNVVAKGDPRAELGNNTEYDMLALRKTLDLSENQTMSLEYGIALLDGDGAQKAGDNGVTGGYSQFFGLKHQMSFDNGMSWNNALRYDIHQLDSSRSVAYGDVSKTADTNVKQQYLEFRSEGAKTFEPRAGLKITPYAGVKLRHTLEGGYQERNAGDFNLSMNSGSETAVDSIVGLKLDYAAKDGWSANAALEGGPNLSYTKSQRTASLAGAGSQHFNVDDGQKGGGINSLASVGVKYSSKESSLNLDAYHWKEDGISDKGVMLNFKKTF</sequence>
<dbReference type="EMBL" id="AAXDPX010000005">
    <property type="protein sequence ID" value="EGO6678037.1"/>
    <property type="molecule type" value="Genomic_DNA"/>
</dbReference>
<dbReference type="SUPFAM" id="SSF103515">
    <property type="entry name" value="Autotransporter"/>
    <property type="match status" value="1"/>
</dbReference>
<dbReference type="Pfam" id="PF25784">
    <property type="entry name" value="BigA_N"/>
    <property type="match status" value="1"/>
</dbReference>
<evidence type="ECO:0000313" key="4">
    <source>
        <dbReference type="EMBL" id="EGO6678037.1"/>
    </source>
</evidence>
<name>A0AAN3PYV6_ECOLX</name>
<feature type="chain" id="PRO_5043013815" evidence="2">
    <location>
        <begin position="22"/>
        <end position="1832"/>
    </location>
</feature>
<accession>A0AAN3PYV6</accession>
<dbReference type="InterPro" id="IPR058035">
    <property type="entry name" value="BigA/YdbA-like_N"/>
</dbReference>
<evidence type="ECO:0000313" key="5">
    <source>
        <dbReference type="Proteomes" id="UP000600030"/>
    </source>
</evidence>
<feature type="signal peptide" evidence="2">
    <location>
        <begin position="1"/>
        <end position="21"/>
    </location>
</feature>
<comment type="caution">
    <text evidence="4">The sequence shown here is derived from an EMBL/GenBank/DDBJ whole genome shotgun (WGS) entry which is preliminary data.</text>
</comment>
<dbReference type="InterPro" id="IPR005546">
    <property type="entry name" value="Autotransporte_beta"/>
</dbReference>
<dbReference type="SMART" id="SM00869">
    <property type="entry name" value="Autotransporter"/>
    <property type="match status" value="1"/>
</dbReference>
<feature type="compositionally biased region" description="Pro residues" evidence="1">
    <location>
        <begin position="102"/>
        <end position="116"/>
    </location>
</feature>
<proteinExistence type="predicted"/>
<evidence type="ECO:0000256" key="2">
    <source>
        <dbReference type="SAM" id="SignalP"/>
    </source>
</evidence>
<dbReference type="InterPro" id="IPR058034">
    <property type="entry name" value="BigA_beta"/>
</dbReference>
<gene>
    <name evidence="4" type="ORF">GTP92_06780</name>
</gene>
<protein>
    <submittedName>
        <fullName evidence="4">Autotransporter domain-containing protein</fullName>
    </submittedName>
</protein>
<reference evidence="4" key="1">
    <citation type="submission" date="2020-01" db="EMBL/GenBank/DDBJ databases">
        <authorList>
            <consortium name="GenomeTrakr network: Whole genome sequencing for foodborne pathogen traceback"/>
        </authorList>
    </citation>
    <scope>NUCLEOTIDE SEQUENCE</scope>
    <source>
        <strain evidence="4">PSU-2311</strain>
    </source>
</reference>
<dbReference type="PROSITE" id="PS51208">
    <property type="entry name" value="AUTOTRANSPORTER"/>
    <property type="match status" value="1"/>
</dbReference>
<evidence type="ECO:0000256" key="1">
    <source>
        <dbReference type="SAM" id="MobiDB-lite"/>
    </source>
</evidence>